<feature type="domain" description="RWD" evidence="2">
    <location>
        <begin position="11"/>
        <end position="113"/>
    </location>
</feature>
<dbReference type="CDD" id="cd23817">
    <property type="entry name" value="RWD-RWDD4"/>
    <property type="match status" value="1"/>
</dbReference>
<proteinExistence type="evidence at transcript level"/>
<dbReference type="AlphaFoldDB" id="C1BPS5"/>
<dbReference type="InterPro" id="IPR006575">
    <property type="entry name" value="RWD_dom"/>
</dbReference>
<gene>
    <name evidence="3" type="primary">RWDD4</name>
</gene>
<dbReference type="SMART" id="SM00591">
    <property type="entry name" value="RWD"/>
    <property type="match status" value="1"/>
</dbReference>
<dbReference type="PROSITE" id="PS50908">
    <property type="entry name" value="RWD"/>
    <property type="match status" value="1"/>
</dbReference>
<reference evidence="3" key="1">
    <citation type="submission" date="2009-03" db="EMBL/GenBank/DDBJ databases">
        <title>Caligus rogercresseyi ESTs and full-length cDNAs.</title>
        <authorList>
            <person name="Yasuike M."/>
            <person name="von Schalburg K."/>
            <person name="Cooper G."/>
            <person name="Leong J."/>
            <person name="Jones S.R.M."/>
            <person name="Koop B.F."/>
        </authorList>
    </citation>
    <scope>NUCLEOTIDE SEQUENCE</scope>
    <source>
        <tissue evidence="3">Whole body</tissue>
    </source>
</reference>
<evidence type="ECO:0000313" key="3">
    <source>
        <dbReference type="EMBL" id="ACO11028.1"/>
    </source>
</evidence>
<evidence type="ECO:0000256" key="1">
    <source>
        <dbReference type="SAM" id="MobiDB-lite"/>
    </source>
</evidence>
<feature type="compositionally biased region" description="Basic and acidic residues" evidence="1">
    <location>
        <begin position="139"/>
        <end position="152"/>
    </location>
</feature>
<evidence type="ECO:0000259" key="2">
    <source>
        <dbReference type="PROSITE" id="PS50908"/>
    </source>
</evidence>
<dbReference type="EMBL" id="BT076604">
    <property type="protein sequence ID" value="ACO11028.1"/>
    <property type="molecule type" value="mRNA"/>
</dbReference>
<dbReference type="PANTHER" id="PTHR21275">
    <property type="entry name" value="RWD DOMAIN-CONTAINING PROTEIN 4"/>
    <property type="match status" value="1"/>
</dbReference>
<dbReference type="InterPro" id="IPR016135">
    <property type="entry name" value="UBQ-conjugating_enzyme/RWD"/>
</dbReference>
<dbReference type="InterPro" id="IPR042770">
    <property type="entry name" value="RWDD4"/>
</dbReference>
<dbReference type="PANTHER" id="PTHR21275:SF1">
    <property type="entry name" value="RWD DOMAIN-CONTAINING PROTEIN 4"/>
    <property type="match status" value="1"/>
</dbReference>
<sequence>MSSETLELQSEEREVLKSIYEGDDQFSVLSDTQFQYKYGEDGSRRSFVLQLGWPSEYPNEAPTISMDAFYNAHICPQVVQGVRDSLQGEIEQFLGMSMTYSLFEHVKENYETLIALQPEEEETTGPNEEEMASLSISGNDERKETGKKEKLTKAQKRRMWNRGGLNESERPRGWDWVDIIRHLSQTGYKDEEA</sequence>
<feature type="region of interest" description="Disordered" evidence="1">
    <location>
        <begin position="119"/>
        <end position="170"/>
    </location>
</feature>
<organism evidence="3">
    <name type="scientific">Caligus rogercresseyi</name>
    <name type="common">Sea louse</name>
    <dbReference type="NCBI Taxonomy" id="217165"/>
    <lineage>
        <taxon>Eukaryota</taxon>
        <taxon>Metazoa</taxon>
        <taxon>Ecdysozoa</taxon>
        <taxon>Arthropoda</taxon>
        <taxon>Crustacea</taxon>
        <taxon>Multicrustacea</taxon>
        <taxon>Hexanauplia</taxon>
        <taxon>Copepoda</taxon>
        <taxon>Siphonostomatoida</taxon>
        <taxon>Caligidae</taxon>
        <taxon>Caligus</taxon>
    </lineage>
</organism>
<dbReference type="Pfam" id="PF05773">
    <property type="entry name" value="RWD"/>
    <property type="match status" value="1"/>
</dbReference>
<dbReference type="SUPFAM" id="SSF54495">
    <property type="entry name" value="UBC-like"/>
    <property type="match status" value="1"/>
</dbReference>
<protein>
    <submittedName>
        <fullName evidence="3">RWD domain-containing protein 4A</fullName>
    </submittedName>
</protein>
<feature type="compositionally biased region" description="Acidic residues" evidence="1">
    <location>
        <begin position="119"/>
        <end position="131"/>
    </location>
</feature>
<name>C1BPS5_CALRO</name>
<dbReference type="Gene3D" id="3.10.110.10">
    <property type="entry name" value="Ubiquitin Conjugating Enzyme"/>
    <property type="match status" value="1"/>
</dbReference>
<accession>C1BPS5</accession>